<evidence type="ECO:0000256" key="9">
    <source>
        <dbReference type="ARBA" id="ARBA00047337"/>
    </source>
</evidence>
<dbReference type="AlphaFoldDB" id="A0A9P5P235"/>
<comment type="caution">
    <text evidence="11">The sequence shown here is derived from an EMBL/GenBank/DDBJ whole genome shotgun (WGS) entry which is preliminary data.</text>
</comment>
<gene>
    <name evidence="11" type="ORF">CPB84DRAFT_1758915</name>
</gene>
<proteinExistence type="inferred from homology"/>
<dbReference type="EC" id="3.1.2.22" evidence="2"/>
<dbReference type="EMBL" id="JADNYJ010000001">
    <property type="protein sequence ID" value="KAF8914302.1"/>
    <property type="molecule type" value="Genomic_DNA"/>
</dbReference>
<evidence type="ECO:0000256" key="2">
    <source>
        <dbReference type="ARBA" id="ARBA00012423"/>
    </source>
</evidence>
<evidence type="ECO:0000256" key="3">
    <source>
        <dbReference type="ARBA" id="ARBA00014923"/>
    </source>
</evidence>
<comment type="function">
    <text evidence="7">Hydrolyzes fatty acids from S-acylated cysteine residues in proteins with a strong preference for palmitoylated G-alpha proteins over other acyl substrates. Mediates the deacylation of G-alpha proteins such as GPA1 in vivo, but has weak or no activity toward palmitoylated Ras proteins. Has weak lysophospholipase activity in vitro; however such activity may not exist in vivo.</text>
</comment>
<reference evidence="11" key="1">
    <citation type="submission" date="2020-11" db="EMBL/GenBank/DDBJ databases">
        <authorList>
            <consortium name="DOE Joint Genome Institute"/>
            <person name="Ahrendt S."/>
            <person name="Riley R."/>
            <person name="Andreopoulos W."/>
            <person name="LaButti K."/>
            <person name="Pangilinan J."/>
            <person name="Ruiz-duenas F.J."/>
            <person name="Barrasa J.M."/>
            <person name="Sanchez-Garcia M."/>
            <person name="Camarero S."/>
            <person name="Miyauchi S."/>
            <person name="Serrano A."/>
            <person name="Linde D."/>
            <person name="Babiker R."/>
            <person name="Drula E."/>
            <person name="Ayuso-Fernandez I."/>
            <person name="Pacheco R."/>
            <person name="Padilla G."/>
            <person name="Ferreira P."/>
            <person name="Barriuso J."/>
            <person name="Kellner H."/>
            <person name="Castanera R."/>
            <person name="Alfaro M."/>
            <person name="Ramirez L."/>
            <person name="Pisabarro A.G."/>
            <person name="Kuo A."/>
            <person name="Tritt A."/>
            <person name="Lipzen A."/>
            <person name="He G."/>
            <person name="Yan M."/>
            <person name="Ng V."/>
            <person name="Cullen D."/>
            <person name="Martin F."/>
            <person name="Rosso M.-N."/>
            <person name="Henrissat B."/>
            <person name="Hibbett D."/>
            <person name="Martinez A.T."/>
            <person name="Grigoriev I.V."/>
        </authorList>
    </citation>
    <scope>NUCLEOTIDE SEQUENCE</scope>
    <source>
        <strain evidence="11">AH 44721</strain>
    </source>
</reference>
<dbReference type="Proteomes" id="UP000724874">
    <property type="component" value="Unassembled WGS sequence"/>
</dbReference>
<accession>A0A9P5P235</accession>
<comment type="catalytic activity">
    <reaction evidence="9">
        <text>S-hexadecanoyl-L-cysteinyl-[protein] + H2O = L-cysteinyl-[protein] + hexadecanoate + H(+)</text>
        <dbReference type="Rhea" id="RHEA:19233"/>
        <dbReference type="Rhea" id="RHEA-COMP:10131"/>
        <dbReference type="Rhea" id="RHEA-COMP:11032"/>
        <dbReference type="ChEBI" id="CHEBI:7896"/>
        <dbReference type="ChEBI" id="CHEBI:15377"/>
        <dbReference type="ChEBI" id="CHEBI:15378"/>
        <dbReference type="ChEBI" id="CHEBI:29950"/>
        <dbReference type="ChEBI" id="CHEBI:74151"/>
        <dbReference type="EC" id="3.1.2.22"/>
    </reaction>
</comment>
<dbReference type="GO" id="GO:0005737">
    <property type="term" value="C:cytoplasm"/>
    <property type="evidence" value="ECO:0007669"/>
    <property type="project" value="TreeGrafter"/>
</dbReference>
<name>A0A9P5P235_GYMJU</name>
<dbReference type="SUPFAM" id="SSF53474">
    <property type="entry name" value="alpha/beta-Hydrolases"/>
    <property type="match status" value="1"/>
</dbReference>
<dbReference type="PANTHER" id="PTHR10655">
    <property type="entry name" value="LYSOPHOSPHOLIPASE-RELATED"/>
    <property type="match status" value="1"/>
</dbReference>
<keyword evidence="6" id="KW-0443">Lipid metabolism</keyword>
<evidence type="ECO:0000313" key="11">
    <source>
        <dbReference type="EMBL" id="KAF8914302.1"/>
    </source>
</evidence>
<keyword evidence="12" id="KW-1185">Reference proteome</keyword>
<dbReference type="Pfam" id="PF02230">
    <property type="entry name" value="Abhydrolase_2"/>
    <property type="match status" value="1"/>
</dbReference>
<evidence type="ECO:0000256" key="1">
    <source>
        <dbReference type="ARBA" id="ARBA00006499"/>
    </source>
</evidence>
<organism evidence="11 12">
    <name type="scientific">Gymnopilus junonius</name>
    <name type="common">Spectacular rustgill mushroom</name>
    <name type="synonym">Gymnopilus spectabilis subsp. junonius</name>
    <dbReference type="NCBI Taxonomy" id="109634"/>
    <lineage>
        <taxon>Eukaryota</taxon>
        <taxon>Fungi</taxon>
        <taxon>Dikarya</taxon>
        <taxon>Basidiomycota</taxon>
        <taxon>Agaricomycotina</taxon>
        <taxon>Agaricomycetes</taxon>
        <taxon>Agaricomycetidae</taxon>
        <taxon>Agaricales</taxon>
        <taxon>Agaricineae</taxon>
        <taxon>Hymenogastraceae</taxon>
        <taxon>Gymnopilus</taxon>
    </lineage>
</organism>
<dbReference type="Gene3D" id="3.40.50.1820">
    <property type="entry name" value="alpha/beta hydrolase"/>
    <property type="match status" value="1"/>
</dbReference>
<evidence type="ECO:0000259" key="10">
    <source>
        <dbReference type="Pfam" id="PF02230"/>
    </source>
</evidence>
<sequence>MFKTDNDLSHVKWVLPHSPIRPVTANMGIVMPSWFDIQSFGFNTTEDEEGMRRSATLINALIENEIRSGIDASRIVLGGFSQGAAMSLLSGLTGSHQLAGIAVLSGWVPLKHKFKELASPNVASIPIFWGTGSVDQLVKLQYSKESSEFLTKELGFPALKPGEFKGLSYNVYDGLGHETTPKELEELKIFIKNAIPKL</sequence>
<dbReference type="GO" id="GO:0052689">
    <property type="term" value="F:carboxylic ester hydrolase activity"/>
    <property type="evidence" value="ECO:0007669"/>
    <property type="project" value="UniProtKB-KW"/>
</dbReference>
<dbReference type="InterPro" id="IPR029058">
    <property type="entry name" value="AB_hydrolase_fold"/>
</dbReference>
<dbReference type="OrthoDB" id="2418081at2759"/>
<dbReference type="PANTHER" id="PTHR10655:SF17">
    <property type="entry name" value="LYSOPHOSPHOLIPASE-LIKE PROTEIN 1"/>
    <property type="match status" value="1"/>
</dbReference>
<keyword evidence="4" id="KW-0719">Serine esterase</keyword>
<dbReference type="InterPro" id="IPR050565">
    <property type="entry name" value="LYPA1-2/EST-like"/>
</dbReference>
<dbReference type="InterPro" id="IPR003140">
    <property type="entry name" value="PLipase/COase/thioEstase"/>
</dbReference>
<comment type="similarity">
    <text evidence="1">Belongs to the AB hydrolase superfamily. AB hydrolase 2 family.</text>
</comment>
<keyword evidence="6" id="KW-0276">Fatty acid metabolism</keyword>
<evidence type="ECO:0000256" key="6">
    <source>
        <dbReference type="ARBA" id="ARBA00022832"/>
    </source>
</evidence>
<evidence type="ECO:0000256" key="4">
    <source>
        <dbReference type="ARBA" id="ARBA00022487"/>
    </source>
</evidence>
<dbReference type="GO" id="GO:0008474">
    <property type="term" value="F:palmitoyl-(protein) hydrolase activity"/>
    <property type="evidence" value="ECO:0007669"/>
    <property type="project" value="UniProtKB-EC"/>
</dbReference>
<evidence type="ECO:0000256" key="7">
    <source>
        <dbReference type="ARBA" id="ARBA00029392"/>
    </source>
</evidence>
<evidence type="ECO:0000313" key="12">
    <source>
        <dbReference type="Proteomes" id="UP000724874"/>
    </source>
</evidence>
<keyword evidence="5" id="KW-0378">Hydrolase</keyword>
<feature type="domain" description="Phospholipase/carboxylesterase/thioesterase" evidence="10">
    <location>
        <begin position="1"/>
        <end position="193"/>
    </location>
</feature>
<dbReference type="GO" id="GO:0006631">
    <property type="term" value="P:fatty acid metabolic process"/>
    <property type="evidence" value="ECO:0007669"/>
    <property type="project" value="UniProtKB-KW"/>
</dbReference>
<evidence type="ECO:0000256" key="8">
    <source>
        <dbReference type="ARBA" id="ARBA00031195"/>
    </source>
</evidence>
<evidence type="ECO:0000256" key="5">
    <source>
        <dbReference type="ARBA" id="ARBA00022801"/>
    </source>
</evidence>
<protein>
    <recommendedName>
        <fullName evidence="3">Acyl-protein thioesterase 1</fullName>
        <ecNumber evidence="2">3.1.2.22</ecNumber>
    </recommendedName>
    <alternativeName>
        <fullName evidence="8">Palmitoyl-protein hydrolase</fullName>
    </alternativeName>
</protein>